<keyword evidence="3" id="KW-1185">Reference proteome</keyword>
<comment type="caution">
    <text evidence="2">The sequence shown here is derived from an EMBL/GenBank/DDBJ whole genome shotgun (WGS) entry which is preliminary data.</text>
</comment>
<dbReference type="PANTHER" id="PTHR42850:SF4">
    <property type="entry name" value="ZINC-DEPENDENT ENDOPOLYPHOSPHATASE"/>
    <property type="match status" value="1"/>
</dbReference>
<dbReference type="Pfam" id="PF00149">
    <property type="entry name" value="Metallophos"/>
    <property type="match status" value="1"/>
</dbReference>
<proteinExistence type="predicted"/>
<accession>A0A7X3IGK5</accession>
<evidence type="ECO:0000259" key="1">
    <source>
        <dbReference type="Pfam" id="PF00149"/>
    </source>
</evidence>
<evidence type="ECO:0000313" key="2">
    <source>
        <dbReference type="EMBL" id="MWV42886.1"/>
    </source>
</evidence>
<dbReference type="AlphaFoldDB" id="A0A7X3IGK5"/>
<evidence type="ECO:0000313" key="3">
    <source>
        <dbReference type="Proteomes" id="UP000460318"/>
    </source>
</evidence>
<dbReference type="InterPro" id="IPR004843">
    <property type="entry name" value="Calcineurin-like_PHP"/>
</dbReference>
<reference evidence="2 3" key="1">
    <citation type="submission" date="2019-12" db="EMBL/GenBank/DDBJ databases">
        <title>Paenibacillus sp. nov., an endophytic bacterium isolated from the stem of Dendrobium.</title>
        <authorList>
            <person name="Zhao R."/>
        </authorList>
    </citation>
    <scope>NUCLEOTIDE SEQUENCE [LARGE SCALE GENOMIC DNA]</scope>
    <source>
        <strain evidence="2 3">HJL G12</strain>
    </source>
</reference>
<organism evidence="2 3">
    <name type="scientific">Paenibacillus dendrobii</name>
    <dbReference type="NCBI Taxonomy" id="2691084"/>
    <lineage>
        <taxon>Bacteria</taxon>
        <taxon>Bacillati</taxon>
        <taxon>Bacillota</taxon>
        <taxon>Bacilli</taxon>
        <taxon>Bacillales</taxon>
        <taxon>Paenibacillaceae</taxon>
        <taxon>Paenibacillus</taxon>
    </lineage>
</organism>
<sequence>MRTLAISDIHGCYEQFNQLLKKVQFDSANDKLILLGDYVDRGLRSKDVLEQVKALKEEFGVIALRGNHDQMMYDALMQEREDLDSRWIRNGARQTIESYCGADYFGEELDRGRFNEAKQLIKNNYMHHVEFLNSLDLYYESDSHIFVHAGINPAVDEWKKQTSADFIWIRENFYNHPTGLDKTVVFGHTPVVNLHDSENVWFSSLGDKIGIDGGCVFGKQLNCLEIDESDEYKTYYILKDYPSLFDAIEVT</sequence>
<feature type="domain" description="Calcineurin-like phosphoesterase" evidence="1">
    <location>
        <begin position="1"/>
        <end position="196"/>
    </location>
</feature>
<dbReference type="SUPFAM" id="SSF56300">
    <property type="entry name" value="Metallo-dependent phosphatases"/>
    <property type="match status" value="1"/>
</dbReference>
<dbReference type="Proteomes" id="UP000460318">
    <property type="component" value="Unassembled WGS sequence"/>
</dbReference>
<dbReference type="GO" id="GO:0008803">
    <property type="term" value="F:bis(5'-nucleosyl)-tetraphosphatase (symmetrical) activity"/>
    <property type="evidence" value="ECO:0007669"/>
    <property type="project" value="TreeGrafter"/>
</dbReference>
<dbReference type="InterPro" id="IPR029052">
    <property type="entry name" value="Metallo-depent_PP-like"/>
</dbReference>
<dbReference type="GO" id="GO:0016791">
    <property type="term" value="F:phosphatase activity"/>
    <property type="evidence" value="ECO:0007669"/>
    <property type="project" value="TreeGrafter"/>
</dbReference>
<protein>
    <submittedName>
        <fullName evidence="2">Serine/threonine protein phosphatase</fullName>
    </submittedName>
</protein>
<dbReference type="GO" id="GO:0110154">
    <property type="term" value="P:RNA decapping"/>
    <property type="evidence" value="ECO:0007669"/>
    <property type="project" value="TreeGrafter"/>
</dbReference>
<gene>
    <name evidence="2" type="ORF">GRF59_04530</name>
</gene>
<dbReference type="GO" id="GO:0005737">
    <property type="term" value="C:cytoplasm"/>
    <property type="evidence" value="ECO:0007669"/>
    <property type="project" value="TreeGrafter"/>
</dbReference>
<name>A0A7X3IGK5_9BACL</name>
<dbReference type="EMBL" id="WUBI01000001">
    <property type="protein sequence ID" value="MWV42886.1"/>
    <property type="molecule type" value="Genomic_DNA"/>
</dbReference>
<dbReference type="PANTHER" id="PTHR42850">
    <property type="entry name" value="METALLOPHOSPHOESTERASE"/>
    <property type="match status" value="1"/>
</dbReference>
<dbReference type="Gene3D" id="3.60.21.10">
    <property type="match status" value="1"/>
</dbReference>
<dbReference type="CDD" id="cd00144">
    <property type="entry name" value="MPP_PPP_family"/>
    <property type="match status" value="1"/>
</dbReference>
<dbReference type="InterPro" id="IPR050126">
    <property type="entry name" value="Ap4A_hydrolase"/>
</dbReference>